<dbReference type="eggNOG" id="KOG1075">
    <property type="taxonomic scope" value="Eukaryota"/>
</dbReference>
<sequence>MELVTVLVQIPHPVVLCLVYLPPQASANEVQSLIDFLSDLISTHNVILLGDFNFPNIDWSSLSSPSGPSLLFTEFAFRANLSQHITTPTHLGGNILDLLFSQSPDSVIDVHVHKSQRLSNFSSDHFPITFSIPHSTLKSTPNHSPSFYLDFAKCNYDAMADHLLDIDFSVYFSSNNIDYLWTFLKNILNDSIATFVPKVRRSSQKFPKWFTGQIRHHLNQLRSLRRKSRVAKVHSAK</sequence>
<reference evidence="2" key="1">
    <citation type="submission" date="2017-05" db="UniProtKB">
        <authorList>
            <consortium name="EnsemblMetazoa"/>
        </authorList>
    </citation>
    <scope>IDENTIFICATION</scope>
</reference>
<dbReference type="GO" id="GO:0003824">
    <property type="term" value="F:catalytic activity"/>
    <property type="evidence" value="ECO:0007669"/>
    <property type="project" value="InterPro"/>
</dbReference>
<feature type="domain" description="Endonuclease/exonuclease/phosphatase" evidence="1">
    <location>
        <begin position="15"/>
        <end position="128"/>
    </location>
</feature>
<evidence type="ECO:0000313" key="2">
    <source>
        <dbReference type="EnsemblMetazoa" id="Aqu2.1.04819_001"/>
    </source>
</evidence>
<dbReference type="OrthoDB" id="419189at2759"/>
<accession>A0A1X7SRP6</accession>
<evidence type="ECO:0000259" key="1">
    <source>
        <dbReference type="Pfam" id="PF14529"/>
    </source>
</evidence>
<protein>
    <recommendedName>
        <fullName evidence="1">Endonuclease/exonuclease/phosphatase domain-containing protein</fullName>
    </recommendedName>
</protein>
<dbReference type="Pfam" id="PF14529">
    <property type="entry name" value="Exo_endo_phos_2"/>
    <property type="match status" value="1"/>
</dbReference>
<dbReference type="Gene3D" id="3.60.10.10">
    <property type="entry name" value="Endonuclease/exonuclease/phosphatase"/>
    <property type="match status" value="1"/>
</dbReference>
<organism evidence="2">
    <name type="scientific">Amphimedon queenslandica</name>
    <name type="common">Sponge</name>
    <dbReference type="NCBI Taxonomy" id="400682"/>
    <lineage>
        <taxon>Eukaryota</taxon>
        <taxon>Metazoa</taxon>
        <taxon>Porifera</taxon>
        <taxon>Demospongiae</taxon>
        <taxon>Heteroscleromorpha</taxon>
        <taxon>Haplosclerida</taxon>
        <taxon>Niphatidae</taxon>
        <taxon>Amphimedon</taxon>
    </lineage>
</organism>
<dbReference type="InterPro" id="IPR036691">
    <property type="entry name" value="Endo/exonu/phosph_ase_sf"/>
</dbReference>
<dbReference type="OMA" id="ISTHNVI"/>
<proteinExistence type="predicted"/>
<dbReference type="PANTHER" id="PTHR33395:SF22">
    <property type="entry name" value="REVERSE TRANSCRIPTASE DOMAIN-CONTAINING PROTEIN"/>
    <property type="match status" value="1"/>
</dbReference>
<dbReference type="GO" id="GO:0031012">
    <property type="term" value="C:extracellular matrix"/>
    <property type="evidence" value="ECO:0007669"/>
    <property type="project" value="TreeGrafter"/>
</dbReference>
<dbReference type="PANTHER" id="PTHR33395">
    <property type="entry name" value="TRANSCRIPTASE, PUTATIVE-RELATED-RELATED"/>
    <property type="match status" value="1"/>
</dbReference>
<dbReference type="AlphaFoldDB" id="A0A1X7SRP6"/>
<dbReference type="InParanoid" id="A0A1X7SRP6"/>
<name>A0A1X7SRP6_AMPQE</name>
<dbReference type="SUPFAM" id="SSF56219">
    <property type="entry name" value="DNase I-like"/>
    <property type="match status" value="1"/>
</dbReference>
<dbReference type="EnsemblMetazoa" id="Aqu2.1.04819_001">
    <property type="protein sequence ID" value="Aqu2.1.04819_001"/>
    <property type="gene ID" value="Aqu2.1.04819"/>
</dbReference>
<dbReference type="InterPro" id="IPR005135">
    <property type="entry name" value="Endo/exonuclease/phosphatase"/>
</dbReference>
<dbReference type="STRING" id="400682.A0A1X7SRP6"/>